<reference evidence="2" key="1">
    <citation type="journal article" date="2019" name="Int. J. Syst. Evol. Microbiol.">
        <title>The Global Catalogue of Microorganisms (GCM) 10K type strain sequencing project: providing services to taxonomists for standard genome sequencing and annotation.</title>
        <authorList>
            <consortium name="The Broad Institute Genomics Platform"/>
            <consortium name="The Broad Institute Genome Sequencing Center for Infectious Disease"/>
            <person name="Wu L."/>
            <person name="Ma J."/>
        </authorList>
    </citation>
    <scope>NUCLEOTIDE SEQUENCE [LARGE SCALE GENOMIC DNA]</scope>
    <source>
        <strain evidence="2">CGMCC 4.7330</strain>
    </source>
</reference>
<evidence type="ECO:0008006" key="3">
    <source>
        <dbReference type="Google" id="ProtNLM"/>
    </source>
</evidence>
<dbReference type="Proteomes" id="UP001595696">
    <property type="component" value="Unassembled WGS sequence"/>
</dbReference>
<evidence type="ECO:0000313" key="2">
    <source>
        <dbReference type="Proteomes" id="UP001595696"/>
    </source>
</evidence>
<comment type="caution">
    <text evidence="1">The sequence shown here is derived from an EMBL/GenBank/DDBJ whole genome shotgun (WGS) entry which is preliminary data.</text>
</comment>
<evidence type="ECO:0000313" key="1">
    <source>
        <dbReference type="EMBL" id="MFC3965784.1"/>
    </source>
</evidence>
<name>A0ABV8E1D6_9NOCA</name>
<accession>A0ABV8E1D6</accession>
<organism evidence="1 2">
    <name type="scientific">Nocardia jiangsuensis</name>
    <dbReference type="NCBI Taxonomy" id="1691563"/>
    <lineage>
        <taxon>Bacteria</taxon>
        <taxon>Bacillati</taxon>
        <taxon>Actinomycetota</taxon>
        <taxon>Actinomycetes</taxon>
        <taxon>Mycobacteriales</taxon>
        <taxon>Nocardiaceae</taxon>
        <taxon>Nocardia</taxon>
    </lineage>
</organism>
<sequence length="125" mass="13378">MAEESMAQEFVRFAELAADNQLMLAEGVAERCAQLCDDYAERLLKLQNQTRSIMYVDSFGALRSAQELGRKFEQLAIGGPGSGSFAAALEAHIAVVEAMADMFRKAGAAYQATESGSASDITSTT</sequence>
<protein>
    <recommendedName>
        <fullName evidence="3">PE family protein</fullName>
    </recommendedName>
</protein>
<proteinExistence type="predicted"/>
<keyword evidence="2" id="KW-1185">Reference proteome</keyword>
<dbReference type="EMBL" id="JBHSAX010000023">
    <property type="protein sequence ID" value="MFC3965784.1"/>
    <property type="molecule type" value="Genomic_DNA"/>
</dbReference>
<dbReference type="RefSeq" id="WP_378615956.1">
    <property type="nucleotide sequence ID" value="NZ_JBHSAX010000023.1"/>
</dbReference>
<gene>
    <name evidence="1" type="ORF">ACFO0B_27665</name>
</gene>